<dbReference type="GO" id="GO:0016788">
    <property type="term" value="F:hydrolase activity, acting on ester bonds"/>
    <property type="evidence" value="ECO:0007669"/>
    <property type="project" value="InterPro"/>
</dbReference>
<dbReference type="Pfam" id="PF00657">
    <property type="entry name" value="Lipase_GDSL"/>
    <property type="match status" value="1"/>
</dbReference>
<keyword evidence="1" id="KW-0732">Signal</keyword>
<dbReference type="SUPFAM" id="SSF52266">
    <property type="entry name" value="SGNH hydrolase"/>
    <property type="match status" value="1"/>
</dbReference>
<comment type="caution">
    <text evidence="2">The sequence shown here is derived from an EMBL/GenBank/DDBJ whole genome shotgun (WGS) entry which is preliminary data.</text>
</comment>
<dbReference type="InterPro" id="IPR001087">
    <property type="entry name" value="GDSL"/>
</dbReference>
<dbReference type="AlphaFoldDB" id="A0A840V264"/>
<evidence type="ECO:0000313" key="2">
    <source>
        <dbReference type="EMBL" id="MBB5352082.1"/>
    </source>
</evidence>
<evidence type="ECO:0000256" key="1">
    <source>
        <dbReference type="SAM" id="SignalP"/>
    </source>
</evidence>
<dbReference type="EMBL" id="JACHFD010000010">
    <property type="protein sequence ID" value="MBB5352082.1"/>
    <property type="molecule type" value="Genomic_DNA"/>
</dbReference>
<evidence type="ECO:0008006" key="4">
    <source>
        <dbReference type="Google" id="ProtNLM"/>
    </source>
</evidence>
<dbReference type="Gene3D" id="3.40.50.1110">
    <property type="entry name" value="SGNH hydrolase"/>
    <property type="match status" value="1"/>
</dbReference>
<name>A0A840V264_9BACT</name>
<accession>A0A840V264</accession>
<dbReference type="Proteomes" id="UP000557717">
    <property type="component" value="Unassembled WGS sequence"/>
</dbReference>
<proteinExistence type="predicted"/>
<feature type="signal peptide" evidence="1">
    <location>
        <begin position="1"/>
        <end position="20"/>
    </location>
</feature>
<evidence type="ECO:0000313" key="3">
    <source>
        <dbReference type="Proteomes" id="UP000557717"/>
    </source>
</evidence>
<dbReference type="InterPro" id="IPR036514">
    <property type="entry name" value="SGNH_hydro_sf"/>
</dbReference>
<reference evidence="2 3" key="1">
    <citation type="submission" date="2020-08" db="EMBL/GenBank/DDBJ databases">
        <title>Genomic Encyclopedia of Type Strains, Phase IV (KMG-IV): sequencing the most valuable type-strain genomes for metagenomic binning, comparative biology and taxonomic classification.</title>
        <authorList>
            <person name="Goeker M."/>
        </authorList>
    </citation>
    <scope>NUCLEOTIDE SEQUENCE [LARGE SCALE GENOMIC DNA]</scope>
    <source>
        <strain evidence="2 3">YC6886</strain>
    </source>
</reference>
<dbReference type="RefSeq" id="WP_184018819.1">
    <property type="nucleotide sequence ID" value="NZ_JACHFD010000010.1"/>
</dbReference>
<protein>
    <recommendedName>
        <fullName evidence="4">SGNH/GDSL hydrolase family protein</fullName>
    </recommendedName>
</protein>
<feature type="chain" id="PRO_5032791853" description="SGNH/GDSL hydrolase family protein" evidence="1">
    <location>
        <begin position="21"/>
        <end position="483"/>
    </location>
</feature>
<gene>
    <name evidence="2" type="ORF">HNR46_002323</name>
</gene>
<keyword evidence="3" id="KW-1185">Reference proteome</keyword>
<sequence>MTRSILSAALWATLAPTCPAAEQIVTLGDSLTFDYEAEFGFSITIFNPSTFQFETYGDGFSSTVKNWIEILGDANYRKDHFDNGSRKTYTVPLSGQTLLFRHAYNWAIPGATAEQIRDFVLGSRTFTEILADDSSSDFSLGDALTLAGIDDSDFAVSDLREQIQTVADRLTYFVGGNDLRRVYGGVYNDTLSTAEIETFVSGFVADSTEVIDQVLEWNPDLPIVIVAAPHIGITPEIRGKYPNDSVKTARITTMLEDLNGRMKALAETRGIGFADIFHPTLRYLDAATPLTIHGIPIANAGTTTGDLNDLWLNGEFSANFHPNTSAQAVIANLILQAFNRTYGSEIPPLTATEMLGGLLQQTSGQIDMSFASWMGGFGIAGAAEDDDSDGDGIPAAVEFGLGLDPTYPDADEITTQWGDSSFTLRYPLRLPDTLQVTVDPANSDDLRTFAPVTPRPTVGASGYATATTTGSQGFLRLEATLAP</sequence>
<organism evidence="2 3">
    <name type="scientific">Haloferula luteola</name>
    <dbReference type="NCBI Taxonomy" id="595692"/>
    <lineage>
        <taxon>Bacteria</taxon>
        <taxon>Pseudomonadati</taxon>
        <taxon>Verrucomicrobiota</taxon>
        <taxon>Verrucomicrobiia</taxon>
        <taxon>Verrucomicrobiales</taxon>
        <taxon>Verrucomicrobiaceae</taxon>
        <taxon>Haloferula</taxon>
    </lineage>
</organism>